<feature type="domain" description="FAD/NAD(P)-binding" evidence="18">
    <location>
        <begin position="5"/>
        <end position="323"/>
    </location>
</feature>
<dbReference type="InterPro" id="IPR036188">
    <property type="entry name" value="FAD/NAD-bd_sf"/>
</dbReference>
<dbReference type="InterPro" id="IPR050151">
    <property type="entry name" value="Class-I_Pyr_Nuc-Dis_Oxidored"/>
</dbReference>
<dbReference type="GO" id="GO:0005737">
    <property type="term" value="C:cytoplasm"/>
    <property type="evidence" value="ECO:0007669"/>
    <property type="project" value="UniProtKB-SubCell"/>
</dbReference>
<keyword evidence="20" id="KW-1185">Reference proteome</keyword>
<dbReference type="NCBIfam" id="TIGR01350">
    <property type="entry name" value="lipoamide_DH"/>
    <property type="match status" value="1"/>
</dbReference>
<dbReference type="InterPro" id="IPR006258">
    <property type="entry name" value="Lipoamide_DH"/>
</dbReference>
<comment type="miscellaneous">
    <text evidence="16">The active site is a redox-active disulfide bond.</text>
</comment>
<evidence type="ECO:0000313" key="19">
    <source>
        <dbReference type="EMBL" id="QDU80933.1"/>
    </source>
</evidence>
<keyword evidence="10" id="KW-1015">Disulfide bond</keyword>
<dbReference type="GO" id="GO:0006103">
    <property type="term" value="P:2-oxoglutarate metabolic process"/>
    <property type="evidence" value="ECO:0007669"/>
    <property type="project" value="TreeGrafter"/>
</dbReference>
<dbReference type="InterPro" id="IPR023753">
    <property type="entry name" value="FAD/NAD-binding_dom"/>
</dbReference>
<keyword evidence="5" id="KW-0963">Cytoplasm</keyword>
<feature type="binding site" evidence="14">
    <location>
        <begin position="314"/>
        <end position="317"/>
    </location>
    <ligand>
        <name>FAD</name>
        <dbReference type="ChEBI" id="CHEBI:57692"/>
    </ligand>
</feature>
<dbReference type="Proteomes" id="UP000317178">
    <property type="component" value="Chromosome"/>
</dbReference>
<dbReference type="InterPro" id="IPR001100">
    <property type="entry name" value="Pyr_nuc-diS_OxRdtase"/>
</dbReference>
<keyword evidence="9 14" id="KW-0520">NAD</keyword>
<dbReference type="PIRSF" id="PIRSF000350">
    <property type="entry name" value="Mercury_reductase_MerA"/>
    <property type="match status" value="1"/>
</dbReference>
<feature type="binding site" evidence="14">
    <location>
        <position position="203"/>
    </location>
    <ligand>
        <name>NAD(+)</name>
        <dbReference type="ChEBI" id="CHEBI:57540"/>
    </ligand>
</feature>
<feature type="binding site" evidence="14">
    <location>
        <position position="267"/>
    </location>
    <ligand>
        <name>NAD(+)</name>
        <dbReference type="ChEBI" id="CHEBI:57540"/>
    </ligand>
</feature>
<reference evidence="19 20" key="1">
    <citation type="submission" date="2019-02" db="EMBL/GenBank/DDBJ databases">
        <title>Deep-cultivation of Planctomycetes and their phenomic and genomic characterization uncovers novel biology.</title>
        <authorList>
            <person name="Wiegand S."/>
            <person name="Jogler M."/>
            <person name="Boedeker C."/>
            <person name="Pinto D."/>
            <person name="Vollmers J."/>
            <person name="Rivas-Marin E."/>
            <person name="Kohn T."/>
            <person name="Peeters S.H."/>
            <person name="Heuer A."/>
            <person name="Rast P."/>
            <person name="Oberbeckmann S."/>
            <person name="Bunk B."/>
            <person name="Jeske O."/>
            <person name="Meyerdierks A."/>
            <person name="Storesund J.E."/>
            <person name="Kallscheuer N."/>
            <person name="Luecker S."/>
            <person name="Lage O.M."/>
            <person name="Pohl T."/>
            <person name="Merkel B.J."/>
            <person name="Hornburger P."/>
            <person name="Mueller R.-W."/>
            <person name="Bruemmer F."/>
            <person name="Labrenz M."/>
            <person name="Spormann A.M."/>
            <person name="Op den Camp H."/>
            <person name="Overmann J."/>
            <person name="Amann R."/>
            <person name="Jetten M.S.M."/>
            <person name="Mascher T."/>
            <person name="Medema M.H."/>
            <person name="Devos D.P."/>
            <person name="Kaster A.-K."/>
            <person name="Ovreas L."/>
            <person name="Rohde M."/>
            <person name="Galperin M.Y."/>
            <person name="Jogler C."/>
        </authorList>
    </citation>
    <scope>NUCLEOTIDE SEQUENCE [LARGE SCALE GENOMIC DNA]</scope>
    <source>
        <strain evidence="19 20">Pla110</strain>
    </source>
</reference>
<evidence type="ECO:0000256" key="9">
    <source>
        <dbReference type="ARBA" id="ARBA00023027"/>
    </source>
</evidence>
<dbReference type="EMBL" id="CP036281">
    <property type="protein sequence ID" value="QDU80933.1"/>
    <property type="molecule type" value="Genomic_DNA"/>
</dbReference>
<dbReference type="InterPro" id="IPR016156">
    <property type="entry name" value="FAD/NAD-linked_Rdtase_dimer_sf"/>
</dbReference>
<keyword evidence="11 16" id="KW-0676">Redox-active center</keyword>
<dbReference type="Pfam" id="PF07992">
    <property type="entry name" value="Pyr_redox_2"/>
    <property type="match status" value="1"/>
</dbReference>
<evidence type="ECO:0000256" key="2">
    <source>
        <dbReference type="ARBA" id="ARBA00007532"/>
    </source>
</evidence>
<evidence type="ECO:0000256" key="16">
    <source>
        <dbReference type="RuleBase" id="RU003692"/>
    </source>
</evidence>
<evidence type="ECO:0000256" key="15">
    <source>
        <dbReference type="PIRSR" id="PIRSR000350-4"/>
    </source>
</evidence>
<evidence type="ECO:0000259" key="18">
    <source>
        <dbReference type="Pfam" id="PF07992"/>
    </source>
</evidence>
<dbReference type="FunFam" id="3.30.390.30:FF:000001">
    <property type="entry name" value="Dihydrolipoyl dehydrogenase"/>
    <property type="match status" value="1"/>
</dbReference>
<dbReference type="InterPro" id="IPR012999">
    <property type="entry name" value="Pyr_OxRdtase_I_AS"/>
</dbReference>
<keyword evidence="6 16" id="KW-0285">Flavoprotein</keyword>
<dbReference type="KEGG" id="plon:Pla110_26690"/>
<evidence type="ECO:0000256" key="7">
    <source>
        <dbReference type="ARBA" id="ARBA00022827"/>
    </source>
</evidence>
<dbReference type="OrthoDB" id="230580at2"/>
<evidence type="ECO:0000256" key="10">
    <source>
        <dbReference type="ARBA" id="ARBA00023157"/>
    </source>
</evidence>
<dbReference type="GO" id="GO:0050660">
    <property type="term" value="F:flavin adenine dinucleotide binding"/>
    <property type="evidence" value="ECO:0007669"/>
    <property type="project" value="InterPro"/>
</dbReference>
<dbReference type="Gene3D" id="3.50.50.60">
    <property type="entry name" value="FAD/NAD(P)-binding domain"/>
    <property type="match status" value="2"/>
</dbReference>
<feature type="disulfide bond" description="Redox-active" evidence="15">
    <location>
        <begin position="42"/>
        <end position="47"/>
    </location>
</feature>
<dbReference type="RefSeq" id="WP_144996161.1">
    <property type="nucleotide sequence ID" value="NZ_CP036281.1"/>
</dbReference>
<dbReference type="SUPFAM" id="SSF51905">
    <property type="entry name" value="FAD/NAD(P)-binding domain"/>
    <property type="match status" value="1"/>
</dbReference>
<feature type="binding site" evidence="14">
    <location>
        <position position="51"/>
    </location>
    <ligand>
        <name>FAD</name>
        <dbReference type="ChEBI" id="CHEBI:57692"/>
    </ligand>
</feature>
<comment type="catalytic activity">
    <reaction evidence="12 16">
        <text>N(6)-[(R)-dihydrolipoyl]-L-lysyl-[protein] + NAD(+) = N(6)-[(R)-lipoyl]-L-lysyl-[protein] + NADH + H(+)</text>
        <dbReference type="Rhea" id="RHEA:15045"/>
        <dbReference type="Rhea" id="RHEA-COMP:10474"/>
        <dbReference type="Rhea" id="RHEA-COMP:10475"/>
        <dbReference type="ChEBI" id="CHEBI:15378"/>
        <dbReference type="ChEBI" id="CHEBI:57540"/>
        <dbReference type="ChEBI" id="CHEBI:57945"/>
        <dbReference type="ChEBI" id="CHEBI:83099"/>
        <dbReference type="ChEBI" id="CHEBI:83100"/>
        <dbReference type="EC" id="1.8.1.4"/>
    </reaction>
</comment>
<keyword evidence="8 16" id="KW-0560">Oxidoreductase</keyword>
<feature type="binding site" evidence="14">
    <location>
        <begin position="143"/>
        <end position="145"/>
    </location>
    <ligand>
        <name>FAD</name>
        <dbReference type="ChEBI" id="CHEBI:57692"/>
    </ligand>
</feature>
<evidence type="ECO:0000256" key="5">
    <source>
        <dbReference type="ARBA" id="ARBA00022490"/>
    </source>
</evidence>
<evidence type="ECO:0000256" key="1">
    <source>
        <dbReference type="ARBA" id="ARBA00004496"/>
    </source>
</evidence>
<dbReference type="GO" id="GO:0004148">
    <property type="term" value="F:dihydrolipoyl dehydrogenase (NADH) activity"/>
    <property type="evidence" value="ECO:0007669"/>
    <property type="project" value="UniProtKB-EC"/>
</dbReference>
<proteinExistence type="inferred from homology"/>
<evidence type="ECO:0000256" key="3">
    <source>
        <dbReference type="ARBA" id="ARBA00012608"/>
    </source>
</evidence>
<dbReference type="FunFam" id="3.50.50.60:FF:000001">
    <property type="entry name" value="Dihydrolipoyl dehydrogenase, mitochondrial"/>
    <property type="match status" value="1"/>
</dbReference>
<comment type="subcellular location">
    <subcellularLocation>
        <location evidence="1">Cytoplasm</location>
    </subcellularLocation>
</comment>
<feature type="active site" description="Proton acceptor" evidence="13">
    <location>
        <position position="440"/>
    </location>
</feature>
<organism evidence="19 20">
    <name type="scientific">Polystyrenella longa</name>
    <dbReference type="NCBI Taxonomy" id="2528007"/>
    <lineage>
        <taxon>Bacteria</taxon>
        <taxon>Pseudomonadati</taxon>
        <taxon>Planctomycetota</taxon>
        <taxon>Planctomycetia</taxon>
        <taxon>Planctomycetales</taxon>
        <taxon>Planctomycetaceae</taxon>
        <taxon>Polystyrenella</taxon>
    </lineage>
</organism>
<comment type="cofactor">
    <cofactor evidence="14 16">
        <name>FAD</name>
        <dbReference type="ChEBI" id="CHEBI:57692"/>
    </cofactor>
    <text evidence="14 16">Binds 1 FAD per subunit.</text>
</comment>
<evidence type="ECO:0000256" key="14">
    <source>
        <dbReference type="PIRSR" id="PIRSR000350-3"/>
    </source>
</evidence>
<dbReference type="Gene3D" id="3.30.390.30">
    <property type="match status" value="1"/>
</dbReference>
<accession>A0A518CNZ3</accession>
<evidence type="ECO:0000256" key="8">
    <source>
        <dbReference type="ARBA" id="ARBA00023002"/>
    </source>
</evidence>
<dbReference type="PRINTS" id="PR00411">
    <property type="entry name" value="PNDRDTASEI"/>
</dbReference>
<dbReference type="PROSITE" id="PS00076">
    <property type="entry name" value="PYRIDINE_REDOX_1"/>
    <property type="match status" value="1"/>
</dbReference>
<dbReference type="EC" id="1.8.1.4" evidence="3 16"/>
<comment type="similarity">
    <text evidence="2 16">Belongs to the class-I pyridine nucleotide-disulfide oxidoreductase family.</text>
</comment>
<gene>
    <name evidence="19" type="primary">lpd</name>
    <name evidence="19" type="ORF">Pla110_26690</name>
</gene>
<evidence type="ECO:0000259" key="17">
    <source>
        <dbReference type="Pfam" id="PF02852"/>
    </source>
</evidence>
<dbReference type="InterPro" id="IPR004099">
    <property type="entry name" value="Pyr_nucl-diS_OxRdtase_dimer"/>
</dbReference>
<dbReference type="PRINTS" id="PR00368">
    <property type="entry name" value="FADPNR"/>
</dbReference>
<evidence type="ECO:0000256" key="6">
    <source>
        <dbReference type="ARBA" id="ARBA00022630"/>
    </source>
</evidence>
<feature type="domain" description="Pyridine nucleotide-disulphide oxidoreductase dimerisation" evidence="17">
    <location>
        <begin position="342"/>
        <end position="451"/>
    </location>
</feature>
<feature type="binding site" evidence="14">
    <location>
        <begin position="180"/>
        <end position="187"/>
    </location>
    <ligand>
        <name>NAD(+)</name>
        <dbReference type="ChEBI" id="CHEBI:57540"/>
    </ligand>
</feature>
<dbReference type="SUPFAM" id="SSF55424">
    <property type="entry name" value="FAD/NAD-linked reductases, dimerisation (C-terminal) domain"/>
    <property type="match status" value="1"/>
</dbReference>
<dbReference type="PANTHER" id="PTHR22912:SF224">
    <property type="entry name" value="DIHYDROLIPOYL DEHYDROGENASE"/>
    <property type="match status" value="1"/>
</dbReference>
<name>A0A518CNZ3_9PLAN</name>
<feature type="binding site" evidence="14">
    <location>
        <position position="308"/>
    </location>
    <ligand>
        <name>FAD</name>
        <dbReference type="ChEBI" id="CHEBI:57692"/>
    </ligand>
</feature>
<evidence type="ECO:0000256" key="12">
    <source>
        <dbReference type="ARBA" id="ARBA00049187"/>
    </source>
</evidence>
<sequence length="461" mass="48674">MSQHDLVVIGAGPGGYVAAIRAAQLGLNVACIEKEKALGGTCLRVGCIPSKALLETSEKYRAAETEFAGFGIKTGKLELDLEKMQAHRKNVVQMLVGGIDGLFRKNKIKRYMGHAKFTGPNSLEVTNDKETVQVEGKNILIATGSVPSSLPGIEFNGDKIASSTEALEYTDVPQHLVVIGAGYIGVELGTVWNRLGSKVTVLEYLDRICPGTDAEIAAEAQKVFEKQGLTFQLGAKVTAASANKKGCVVEVDGQDPINCDRVLMAVGRKPNTENLGLDTIGVELAQRGFIPVDGSYATSVPNVFAVGDVIGGAMLAHKAEEEGIACVEKIVTGYGHVNYNAIPSIAYTSPEIAAVGKTEDQLLQDGVAYRKGSFPFLANGRARAIGHTEGRVKILADNTTDRLLGVHILGPHAGDLIAEAAVAMEFGASAEDLARCCHAHPTLAEAVKEAAMAVDGRAIHF</sequence>
<evidence type="ECO:0000256" key="4">
    <source>
        <dbReference type="ARBA" id="ARBA00016961"/>
    </source>
</evidence>
<dbReference type="PANTHER" id="PTHR22912">
    <property type="entry name" value="DISULFIDE OXIDOREDUCTASE"/>
    <property type="match status" value="1"/>
</dbReference>
<dbReference type="AlphaFoldDB" id="A0A518CNZ3"/>
<dbReference type="Pfam" id="PF02852">
    <property type="entry name" value="Pyr_redox_dim"/>
    <property type="match status" value="1"/>
</dbReference>
<keyword evidence="7 14" id="KW-0274">FAD</keyword>
<evidence type="ECO:0000256" key="13">
    <source>
        <dbReference type="PIRSR" id="PIRSR000350-2"/>
    </source>
</evidence>
<evidence type="ECO:0000256" key="11">
    <source>
        <dbReference type="ARBA" id="ARBA00023284"/>
    </source>
</evidence>
<keyword evidence="14" id="KW-0547">Nucleotide-binding</keyword>
<protein>
    <recommendedName>
        <fullName evidence="4 16">Dihydrolipoyl dehydrogenase</fullName>
        <ecNumber evidence="3 16">1.8.1.4</ecNumber>
    </recommendedName>
</protein>
<evidence type="ECO:0000313" key="20">
    <source>
        <dbReference type="Proteomes" id="UP000317178"/>
    </source>
</evidence>